<dbReference type="CDD" id="cd00403">
    <property type="entry name" value="Ribosomal_L1"/>
    <property type="match status" value="1"/>
</dbReference>
<keyword evidence="3" id="KW-1185">Reference proteome</keyword>
<keyword evidence="2" id="KW-0687">Ribonucleoprotein</keyword>
<feature type="region of interest" description="Disordered" evidence="1">
    <location>
        <begin position="347"/>
        <end position="394"/>
    </location>
</feature>
<dbReference type="InterPro" id="IPR028364">
    <property type="entry name" value="Ribosomal_uL1/biogenesis"/>
</dbReference>
<dbReference type="GO" id="GO:0005840">
    <property type="term" value="C:ribosome"/>
    <property type="evidence" value="ECO:0007669"/>
    <property type="project" value="UniProtKB-KW"/>
</dbReference>
<gene>
    <name evidence="2" type="ORF">BS50DRAFT_546532</name>
</gene>
<sequence length="394" mass="43963">MAKSKSKTVVKKETKVEKKADAPLTTKAAQGSPYQLDAAQVERAATALVAHMKKHAEEKQEKGKKSLTADEDDAEENDQPIFLSVSTKKHVHDTSKLKPTKLPIPHSIQPSDVRICIFTKDPQRAYKDLVASDAFPADVRAKVARVLGVEKLKKKFKSFEQKRALLAEYDLFMVDDRIIKIAADFLGKTFYQSKSKRPVPIRLTAGAKTEKDKKSEGVIGTPQGVAKEIENALNATYVSMSASANTSIKVGKLSMTPGQLKDNVEAVVTKVVEKHIEHGWRNVRSLHIKGPTTKALPIWLADELWTDDAQVLDKAWQPAIKDGEKASDKKRKWEEWEEELLDDEVLAKKKAGREAKKNKKEPEEKKASSISKEKRKKLKKDALKDVQTPLIASS</sequence>
<dbReference type="InterPro" id="IPR023674">
    <property type="entry name" value="Ribosomal_uL1-like"/>
</dbReference>
<protein>
    <submittedName>
        <fullName evidence="2">Ribosomal protein L1</fullName>
    </submittedName>
</protein>
<evidence type="ECO:0000313" key="3">
    <source>
        <dbReference type="Proteomes" id="UP000240883"/>
    </source>
</evidence>
<dbReference type="InterPro" id="IPR016095">
    <property type="entry name" value="Ribosomal_uL1_3-a/b-sand"/>
</dbReference>
<dbReference type="Gene3D" id="3.40.50.790">
    <property type="match status" value="1"/>
</dbReference>
<feature type="region of interest" description="Disordered" evidence="1">
    <location>
        <begin position="1"/>
        <end position="33"/>
    </location>
</feature>
<feature type="region of interest" description="Disordered" evidence="1">
    <location>
        <begin position="51"/>
        <end position="79"/>
    </location>
</feature>
<evidence type="ECO:0000256" key="1">
    <source>
        <dbReference type="SAM" id="MobiDB-lite"/>
    </source>
</evidence>
<name>A0A2T2P0V0_CORCC</name>
<dbReference type="STRING" id="1448308.A0A2T2P0V0"/>
<reference evidence="2 3" key="1">
    <citation type="journal article" date="2018" name="Front. Microbiol.">
        <title>Genome-Wide Analysis of Corynespora cassiicola Leaf Fall Disease Putative Effectors.</title>
        <authorList>
            <person name="Lopez D."/>
            <person name="Ribeiro S."/>
            <person name="Label P."/>
            <person name="Fumanal B."/>
            <person name="Venisse J.S."/>
            <person name="Kohler A."/>
            <person name="de Oliveira R.R."/>
            <person name="Labutti K."/>
            <person name="Lipzen A."/>
            <person name="Lail K."/>
            <person name="Bauer D."/>
            <person name="Ohm R.A."/>
            <person name="Barry K.W."/>
            <person name="Spatafora J."/>
            <person name="Grigoriev I.V."/>
            <person name="Martin F.M."/>
            <person name="Pujade-Renaud V."/>
        </authorList>
    </citation>
    <scope>NUCLEOTIDE SEQUENCE [LARGE SCALE GENOMIC DNA]</scope>
    <source>
        <strain evidence="2 3">Philippines</strain>
    </source>
</reference>
<dbReference type="Pfam" id="PF00687">
    <property type="entry name" value="Ribosomal_L1"/>
    <property type="match status" value="1"/>
</dbReference>
<dbReference type="OrthoDB" id="10251727at2759"/>
<dbReference type="EMBL" id="KZ678131">
    <property type="protein sequence ID" value="PSN71277.1"/>
    <property type="molecule type" value="Genomic_DNA"/>
</dbReference>
<proteinExistence type="predicted"/>
<feature type="compositionally biased region" description="Basic and acidic residues" evidence="1">
    <location>
        <begin position="10"/>
        <end position="21"/>
    </location>
</feature>
<feature type="compositionally biased region" description="Basic and acidic residues" evidence="1">
    <location>
        <begin position="352"/>
        <end position="367"/>
    </location>
</feature>
<feature type="compositionally biased region" description="Basic and acidic residues" evidence="1">
    <location>
        <begin position="55"/>
        <end position="68"/>
    </location>
</feature>
<organism evidence="2 3">
    <name type="scientific">Corynespora cassiicola Philippines</name>
    <dbReference type="NCBI Taxonomy" id="1448308"/>
    <lineage>
        <taxon>Eukaryota</taxon>
        <taxon>Fungi</taxon>
        <taxon>Dikarya</taxon>
        <taxon>Ascomycota</taxon>
        <taxon>Pezizomycotina</taxon>
        <taxon>Dothideomycetes</taxon>
        <taxon>Pleosporomycetidae</taxon>
        <taxon>Pleosporales</taxon>
        <taxon>Corynesporascaceae</taxon>
        <taxon>Corynespora</taxon>
    </lineage>
</organism>
<accession>A0A2T2P0V0</accession>
<dbReference type="Proteomes" id="UP000240883">
    <property type="component" value="Unassembled WGS sequence"/>
</dbReference>
<dbReference type="AlphaFoldDB" id="A0A2T2P0V0"/>
<keyword evidence="2" id="KW-0689">Ribosomal protein</keyword>
<evidence type="ECO:0000313" key="2">
    <source>
        <dbReference type="EMBL" id="PSN71277.1"/>
    </source>
</evidence>
<dbReference type="SUPFAM" id="SSF56808">
    <property type="entry name" value="Ribosomal protein L1"/>
    <property type="match status" value="1"/>
</dbReference>
<feature type="compositionally biased region" description="Acidic residues" evidence="1">
    <location>
        <begin position="69"/>
        <end position="78"/>
    </location>
</feature>